<dbReference type="PANTHER" id="PTHR23131:SF4">
    <property type="entry name" value="METALLO-BETA-LACTAMASE SUPERFAMILY POTEIN"/>
    <property type="match status" value="1"/>
</dbReference>
<dbReference type="Pfam" id="PF00753">
    <property type="entry name" value="Lactamase_B"/>
    <property type="match status" value="1"/>
</dbReference>
<dbReference type="InterPro" id="IPR036388">
    <property type="entry name" value="WH-like_DNA-bd_sf"/>
</dbReference>
<dbReference type="Pfam" id="PF21221">
    <property type="entry name" value="B_lactamase-like_C"/>
    <property type="match status" value="1"/>
</dbReference>
<dbReference type="CDD" id="cd07725">
    <property type="entry name" value="TTHA1429-like_MBL-fold"/>
    <property type="match status" value="1"/>
</dbReference>
<evidence type="ECO:0000313" key="2">
    <source>
        <dbReference type="EMBL" id="TCJ14861.1"/>
    </source>
</evidence>
<proteinExistence type="predicted"/>
<dbReference type="Gene3D" id="1.10.10.10">
    <property type="entry name" value="Winged helix-like DNA-binding domain superfamily/Winged helix DNA-binding domain"/>
    <property type="match status" value="1"/>
</dbReference>
<dbReference type="PANTHER" id="PTHR23131">
    <property type="entry name" value="ENDORIBONUCLEASE LACTB2"/>
    <property type="match status" value="1"/>
</dbReference>
<reference evidence="2 3" key="1">
    <citation type="submission" date="2019-03" db="EMBL/GenBank/DDBJ databases">
        <title>Whole genome sequence of a novel Rubrobacter taiwanensis strain, isolated from Yellowstone National Park.</title>
        <authorList>
            <person name="Freed S."/>
            <person name="Ramaley R.F."/>
            <person name="Kyndt J.A."/>
        </authorList>
    </citation>
    <scope>NUCLEOTIDE SEQUENCE [LARGE SCALE GENOMIC DNA]</scope>
    <source>
        <strain evidence="2 3">Yellowstone</strain>
    </source>
</reference>
<dbReference type="EMBL" id="SKBU01000031">
    <property type="protein sequence ID" value="TCJ14861.1"/>
    <property type="molecule type" value="Genomic_DNA"/>
</dbReference>
<accession>A0A4R1BCS1</accession>
<dbReference type="AlphaFoldDB" id="A0A4R1BCS1"/>
<dbReference type="OrthoDB" id="2971563at2"/>
<protein>
    <submittedName>
        <fullName evidence="2">MBL fold metallo-hydrolase</fullName>
    </submittedName>
</protein>
<organism evidence="2 3">
    <name type="scientific">Rubrobacter taiwanensis</name>
    <dbReference type="NCBI Taxonomy" id="185139"/>
    <lineage>
        <taxon>Bacteria</taxon>
        <taxon>Bacillati</taxon>
        <taxon>Actinomycetota</taxon>
        <taxon>Rubrobacteria</taxon>
        <taxon>Rubrobacterales</taxon>
        <taxon>Rubrobacteraceae</taxon>
        <taxon>Rubrobacter</taxon>
    </lineage>
</organism>
<gene>
    <name evidence="2" type="ORF">E0L93_14085</name>
</gene>
<dbReference type="Proteomes" id="UP000295244">
    <property type="component" value="Unassembled WGS sequence"/>
</dbReference>
<name>A0A4R1BCS1_9ACTN</name>
<dbReference type="InterPro" id="IPR001279">
    <property type="entry name" value="Metallo-B-lactamas"/>
</dbReference>
<dbReference type="InterPro" id="IPR050662">
    <property type="entry name" value="Sec-metab_biosynth-thioest"/>
</dbReference>
<dbReference type="RefSeq" id="WP_132692713.1">
    <property type="nucleotide sequence ID" value="NZ_SKBU01000031.1"/>
</dbReference>
<feature type="domain" description="Metallo-beta-lactamase" evidence="1">
    <location>
        <begin position="37"/>
        <end position="247"/>
    </location>
</feature>
<sequence length="333" mass="37835">MSRVAPSGLGSQPVGEIAGVAEGVYRLKLPVPFPLRFVAPYLVRGEGGWTAIDAGFDYPPAREAWERGAAEVGCDLSRDLERVIVTHLHPDHIGLAGWLHERSGAPVYMLDGEIRNARRLWEGRRTVEDFVRFLVRYGMDREMADPTAGRTRFSIRLPGEIRTLRPGEELDLGSVRARILHVPGHSDYQFMLHDPERRLLFAADHILLEITPNIGLWTYTEPHPLARYLESLKRLRGLKTELVLPAHGPLFHDLDGRIEELLQHHAERLDVTYEAFNGRPETPYAIARRVFRDGLTDHELRFALAETLAHLEHLVLQGRAERIEGEPVTYRAK</sequence>
<dbReference type="InterPro" id="IPR036866">
    <property type="entry name" value="RibonucZ/Hydroxyglut_hydro"/>
</dbReference>
<keyword evidence="2" id="KW-0378">Hydrolase</keyword>
<keyword evidence="3" id="KW-1185">Reference proteome</keyword>
<dbReference type="SMART" id="SM00849">
    <property type="entry name" value="Lactamase_B"/>
    <property type="match status" value="1"/>
</dbReference>
<dbReference type="InterPro" id="IPR048933">
    <property type="entry name" value="B_lactamase-like_C"/>
</dbReference>
<evidence type="ECO:0000313" key="3">
    <source>
        <dbReference type="Proteomes" id="UP000295244"/>
    </source>
</evidence>
<dbReference type="Gene3D" id="3.60.15.10">
    <property type="entry name" value="Ribonuclease Z/Hydroxyacylglutathione hydrolase-like"/>
    <property type="match status" value="1"/>
</dbReference>
<evidence type="ECO:0000259" key="1">
    <source>
        <dbReference type="SMART" id="SM00849"/>
    </source>
</evidence>
<dbReference type="GO" id="GO:0016787">
    <property type="term" value="F:hydrolase activity"/>
    <property type="evidence" value="ECO:0007669"/>
    <property type="project" value="UniProtKB-KW"/>
</dbReference>
<comment type="caution">
    <text evidence="2">The sequence shown here is derived from an EMBL/GenBank/DDBJ whole genome shotgun (WGS) entry which is preliminary data.</text>
</comment>
<dbReference type="SUPFAM" id="SSF56281">
    <property type="entry name" value="Metallo-hydrolase/oxidoreductase"/>
    <property type="match status" value="1"/>
</dbReference>